<proteinExistence type="predicted"/>
<organism evidence="1 2">
    <name type="scientific">Streptomyces diastatochromogenes</name>
    <dbReference type="NCBI Taxonomy" id="42236"/>
    <lineage>
        <taxon>Bacteria</taxon>
        <taxon>Bacillati</taxon>
        <taxon>Actinomycetota</taxon>
        <taxon>Actinomycetes</taxon>
        <taxon>Kitasatosporales</taxon>
        <taxon>Streptomycetaceae</taxon>
        <taxon>Streptomyces</taxon>
    </lineage>
</organism>
<dbReference type="Proteomes" id="UP000215483">
    <property type="component" value="Unassembled WGS sequence"/>
</dbReference>
<dbReference type="OrthoDB" id="4115415at2"/>
<evidence type="ECO:0000313" key="1">
    <source>
        <dbReference type="EMBL" id="OXZ00615.1"/>
    </source>
</evidence>
<keyword evidence="2" id="KW-1185">Reference proteome</keyword>
<evidence type="ECO:0000313" key="2">
    <source>
        <dbReference type="Proteomes" id="UP000215483"/>
    </source>
</evidence>
<accession>A0A233SYB7</accession>
<reference evidence="1 2" key="1">
    <citation type="submission" date="2016-07" db="EMBL/GenBank/DDBJ databases">
        <title>Draft genome of Streptomyces diastatochromogenes.</title>
        <authorList>
            <person name="Podduturi R."/>
            <person name="Lukassen M.B."/>
            <person name="Clausen N."/>
            <person name="Nielsen J.L."/>
            <person name="Jorgensen N.O."/>
        </authorList>
    </citation>
    <scope>NUCLEOTIDE SEQUENCE [LARGE SCALE GENOMIC DNA]</scope>
    <source>
        <strain evidence="1 2">DSM 40608</strain>
    </source>
</reference>
<sequence>MRDLADSVGVPWPQLEEVTTREQYLHAVHTFSVGRVAGERYQSGIGPFLDELTCRGIAFDRQESSHLFIADMQLRPDLADLWPLPEGMTFHLNLTPPFGGPESEPEDDCTEEELDRMVSVLGPLTMNVSWGCSWRGVPDFKNCGIQLCLNSVWTEQHPEPAPGEFGVWVALGSRADWSPAGKAWLRDSGLILGKPQAG</sequence>
<protein>
    <submittedName>
        <fullName evidence="1">Uncharacterized protein</fullName>
    </submittedName>
</protein>
<name>A0A233SYB7_STRDA</name>
<dbReference type="AlphaFoldDB" id="A0A233SYB7"/>
<gene>
    <name evidence="1" type="ORF">BEK98_00630</name>
</gene>
<dbReference type="EMBL" id="MCGQ01000001">
    <property type="protein sequence ID" value="OXZ00615.1"/>
    <property type="molecule type" value="Genomic_DNA"/>
</dbReference>
<comment type="caution">
    <text evidence="1">The sequence shown here is derived from an EMBL/GenBank/DDBJ whole genome shotgun (WGS) entry which is preliminary data.</text>
</comment>